<dbReference type="InterPro" id="IPR002182">
    <property type="entry name" value="NB-ARC"/>
</dbReference>
<dbReference type="Proteomes" id="UP001065613">
    <property type="component" value="Chromosome"/>
</dbReference>
<sequence length="836" mass="94326">MGRAEVLAQLDQQLQQIDRVAISTLTGMGGIGKSELALQYAWQEWPKQTCRGGICWLNVAESDPGLSILSFAQIHLGLTLPEEGELVERVRYVWQGWLKNEQDQTLIIFDDVRELLQIRDYLPPQNNRFRVIITTRNQQIASNFSLIDVKVLSPEKALELLAIFLSQAVENDRETAQELCAWLGYLPLAIELVGQYGKYMQSSLAEILEQLKAQRLDNESLQVTQNALMTAQRGVAAAFELSWTQLSASSQLAGQLLSLFAESAIAQDLILALFEVGSPQPPLKRGAIEEESLKRGAIERVFPTFSKWFSKPKVEPIPELNLPIATKADLRHLVNLNLLKDLGENNYELHTLIRHYLRDKLEASEVMETAKQAYCVVMVNVAKNIKQTLTLEDIAIIEPFIDHLKIAAEELNQWLEDEDLYWPFYGLSTFHRAQGFYNQAVPSFEQCLSLSEQRFGPKHPKVATSLNNLASLYKSQGKYAEAEPLYLRSLAIREKPLGENHPDVAQSLNNLASLYKSQGKYAEAEPLYLRSLAIIEKQLGENHPLVAQSLNNLAGLYKSQGKYEEAEPLYLRSLAIIEKQLGENHPLVAQSLNNLAGLYKSQGKYEEAEPLYLRSLAIIEKQLGENHPLVAQSLNNLAALYEFQGKYAEAEPLYQRSLAIRQKQLGENHPDVATSLNNLAGLYQSQGKYEEAEPLFLRSLAIREKQLGENHPDVAQSLNNLASLYKSQGKYAEADPLFLRSLAIMEKQLGENHPDVAQSLNNLAGLYYSQGKYEEAEPLYQRAIAIFSEKSGENHPNTQTVKMNYYQMLAQLPDDELNQRFSSETVQMLRNLRQAL</sequence>
<feature type="repeat" description="TPR" evidence="3">
    <location>
        <begin position="631"/>
        <end position="664"/>
    </location>
</feature>
<dbReference type="InterPro" id="IPR019734">
    <property type="entry name" value="TPR_rpt"/>
</dbReference>
<dbReference type="Pfam" id="PF13374">
    <property type="entry name" value="TPR_10"/>
    <property type="match status" value="1"/>
</dbReference>
<evidence type="ECO:0000256" key="1">
    <source>
        <dbReference type="ARBA" id="ARBA00022737"/>
    </source>
</evidence>
<evidence type="ECO:0000256" key="3">
    <source>
        <dbReference type="PROSITE-ProRule" id="PRU00339"/>
    </source>
</evidence>
<feature type="repeat" description="TPR" evidence="3">
    <location>
        <begin position="589"/>
        <end position="622"/>
    </location>
</feature>
<feature type="repeat" description="TPR" evidence="3">
    <location>
        <begin position="673"/>
        <end position="706"/>
    </location>
</feature>
<keyword evidence="1" id="KW-0677">Repeat</keyword>
<dbReference type="PRINTS" id="PR00381">
    <property type="entry name" value="KINESINLIGHT"/>
</dbReference>
<feature type="repeat" description="TPR" evidence="3">
    <location>
        <begin position="757"/>
        <end position="790"/>
    </location>
</feature>
<dbReference type="KEGG" id="wna:KA717_25445"/>
<name>A0A977KSX5_9CYAN</name>
<keyword evidence="2 3" id="KW-0802">TPR repeat</keyword>
<protein>
    <submittedName>
        <fullName evidence="5">Tetratricopeptide repeat protein</fullName>
    </submittedName>
</protein>
<dbReference type="EMBL" id="CP073041">
    <property type="protein sequence ID" value="UXE59234.1"/>
    <property type="molecule type" value="Genomic_DNA"/>
</dbReference>
<proteinExistence type="predicted"/>
<dbReference type="PROSITE" id="PS50293">
    <property type="entry name" value="TPR_REGION"/>
    <property type="match status" value="1"/>
</dbReference>
<evidence type="ECO:0000259" key="4">
    <source>
        <dbReference type="Pfam" id="PF00931"/>
    </source>
</evidence>
<dbReference type="SMART" id="SM00028">
    <property type="entry name" value="TPR"/>
    <property type="match status" value="9"/>
</dbReference>
<accession>A0A977KSX5</accession>
<dbReference type="SUPFAM" id="SSF52540">
    <property type="entry name" value="P-loop containing nucleoside triphosphate hydrolases"/>
    <property type="match status" value="1"/>
</dbReference>
<dbReference type="PROSITE" id="PS50005">
    <property type="entry name" value="TPR"/>
    <property type="match status" value="8"/>
</dbReference>
<evidence type="ECO:0000256" key="2">
    <source>
        <dbReference type="ARBA" id="ARBA00022803"/>
    </source>
</evidence>
<reference evidence="5" key="1">
    <citation type="submission" date="2021-04" db="EMBL/GenBank/DDBJ databases">
        <title>Genome sequence of Woronichinia naegeliana from Washington state freshwater lake bloom.</title>
        <authorList>
            <person name="Dreher T.W."/>
        </authorList>
    </citation>
    <scope>NUCLEOTIDE SEQUENCE</scope>
    <source>
        <strain evidence="5">WA131</strain>
    </source>
</reference>
<dbReference type="PANTHER" id="PTHR45641:SF19">
    <property type="entry name" value="NEPHROCYSTIN-3"/>
    <property type="match status" value="1"/>
</dbReference>
<gene>
    <name evidence="5" type="ORF">KA717_25445</name>
</gene>
<dbReference type="PANTHER" id="PTHR45641">
    <property type="entry name" value="TETRATRICOPEPTIDE REPEAT PROTEIN (AFU_ORTHOLOGUE AFUA_6G03870)"/>
    <property type="match status" value="1"/>
</dbReference>
<dbReference type="GO" id="GO:0043531">
    <property type="term" value="F:ADP binding"/>
    <property type="evidence" value="ECO:0007669"/>
    <property type="project" value="InterPro"/>
</dbReference>
<dbReference type="SUPFAM" id="SSF48452">
    <property type="entry name" value="TPR-like"/>
    <property type="match status" value="3"/>
</dbReference>
<feature type="domain" description="NB-ARC" evidence="4">
    <location>
        <begin position="7"/>
        <end position="163"/>
    </location>
</feature>
<dbReference type="Gene3D" id="3.40.50.300">
    <property type="entry name" value="P-loop containing nucleotide triphosphate hydrolases"/>
    <property type="match status" value="1"/>
</dbReference>
<feature type="repeat" description="TPR" evidence="3">
    <location>
        <begin position="505"/>
        <end position="538"/>
    </location>
</feature>
<evidence type="ECO:0000313" key="5">
    <source>
        <dbReference type="EMBL" id="UXE59234.1"/>
    </source>
</evidence>
<dbReference type="InterPro" id="IPR011990">
    <property type="entry name" value="TPR-like_helical_dom_sf"/>
</dbReference>
<dbReference type="InterPro" id="IPR027417">
    <property type="entry name" value="P-loop_NTPase"/>
</dbReference>
<dbReference type="Pfam" id="PF00931">
    <property type="entry name" value="NB-ARC"/>
    <property type="match status" value="1"/>
</dbReference>
<organism evidence="5">
    <name type="scientific">Woronichinia naegeliana WA131</name>
    <dbReference type="NCBI Taxonomy" id="2824559"/>
    <lineage>
        <taxon>Bacteria</taxon>
        <taxon>Bacillati</taxon>
        <taxon>Cyanobacteriota</taxon>
        <taxon>Cyanophyceae</taxon>
        <taxon>Synechococcales</taxon>
        <taxon>Coelosphaeriaceae</taxon>
        <taxon>Woronichinia</taxon>
    </lineage>
</organism>
<feature type="repeat" description="TPR" evidence="3">
    <location>
        <begin position="715"/>
        <end position="748"/>
    </location>
</feature>
<feature type="repeat" description="TPR" evidence="3">
    <location>
        <begin position="547"/>
        <end position="580"/>
    </location>
</feature>
<feature type="repeat" description="TPR" evidence="3">
    <location>
        <begin position="463"/>
        <end position="496"/>
    </location>
</feature>
<dbReference type="Gene3D" id="1.25.40.10">
    <property type="entry name" value="Tetratricopeptide repeat domain"/>
    <property type="match status" value="3"/>
</dbReference>
<dbReference type="Pfam" id="PF13424">
    <property type="entry name" value="TPR_12"/>
    <property type="match status" value="4"/>
</dbReference>
<dbReference type="AlphaFoldDB" id="A0A977KSX5"/>